<feature type="compositionally biased region" description="Basic and acidic residues" evidence="1">
    <location>
        <begin position="506"/>
        <end position="529"/>
    </location>
</feature>
<name>A0A1E3Q8A9_LIPST</name>
<dbReference type="STRING" id="675824.A0A1E3Q8A9"/>
<feature type="region of interest" description="Disordered" evidence="1">
    <location>
        <begin position="1"/>
        <end position="21"/>
    </location>
</feature>
<evidence type="ECO:0000313" key="3">
    <source>
        <dbReference type="Proteomes" id="UP000094385"/>
    </source>
</evidence>
<organism evidence="2 3">
    <name type="scientific">Lipomyces starkeyi NRRL Y-11557</name>
    <dbReference type="NCBI Taxonomy" id="675824"/>
    <lineage>
        <taxon>Eukaryota</taxon>
        <taxon>Fungi</taxon>
        <taxon>Dikarya</taxon>
        <taxon>Ascomycota</taxon>
        <taxon>Saccharomycotina</taxon>
        <taxon>Lipomycetes</taxon>
        <taxon>Lipomycetales</taxon>
        <taxon>Lipomycetaceae</taxon>
        <taxon>Lipomyces</taxon>
    </lineage>
</organism>
<sequence length="794" mass="88920">MRIGPRVQDGENQGTCPITGSDAFSTEGKKAVWNRRGPSRFTPQSPVPRSAPSRLCEFSTELYTSSLLNQFCLDSSRRQLLYLDLYFDLAFRSVCFAMAEPEQFNSSDQEYEVQRRVHFKAGNASIESMMSARYEDRKTSKKILREQADTGGAPVSVYLRALWLRRLEAYAEMNDISVDEEDGPSGDMLYRFFRTIVNHMKPSDHDKPAIQFRTMKEAVVQLVQGLEFKYPHFKLSRHHAARIDAMLSDLANEGKLLRGRWSKAEWLGTVLFEKMARAWLQTALDQGYLSWNVQISRLLSMSLVVALACRAGEVTVSHGYTTESLTWRHATNVIRFEKGKNFQTNDDRTVFFCAQRDPSKTSSAQSSCCSSKLFEPGTSRTHRHRPVIPAISKRDKAFLELDKPAKYKQLRSSTIQLGLVAGVLAKINTHDWRRGSARDVAHWITKITGVANDATAAALGHTPISTAKGLTDKIPLGAPYKKARLSSDETAKFCLEKATHKNHRQRAGERIRAMRRSERIEEQKNRKVTPETLDDDPQNSTKPLAQRTQSQVNATSVGVASSTQTSRGDGSDRRLSPLKASGNETWKSFIDPQLLLAFGDNSTSLQDAEGIMSSEGDTCVDEGSVNRFMSALSGSLDAAVGEEEAVDRELIRVGLLTENAQSALDRSDMLLRPGDEFVIAFCRINIVRNSLILENSKNAFHRLETRAPSGNTRDPPTLFQYKCINHTNGCTFTIKTKNKLALLLPICDPEKIEKPNPASAITRVVRTTRDLYHKLVLMITLRAFTTGFSRSVTS</sequence>
<proteinExistence type="predicted"/>
<dbReference type="Proteomes" id="UP000094385">
    <property type="component" value="Unassembled WGS sequence"/>
</dbReference>
<feature type="region of interest" description="Disordered" evidence="1">
    <location>
        <begin position="497"/>
        <end position="579"/>
    </location>
</feature>
<gene>
    <name evidence="2" type="ORF">LIPSTDRAFT_3147</name>
</gene>
<evidence type="ECO:0000313" key="2">
    <source>
        <dbReference type="EMBL" id="ODQ73933.1"/>
    </source>
</evidence>
<feature type="compositionally biased region" description="Polar residues" evidence="1">
    <location>
        <begin position="538"/>
        <end position="568"/>
    </location>
</feature>
<reference evidence="2 3" key="1">
    <citation type="journal article" date="2016" name="Proc. Natl. Acad. Sci. U.S.A.">
        <title>Comparative genomics of biotechnologically important yeasts.</title>
        <authorList>
            <person name="Riley R."/>
            <person name="Haridas S."/>
            <person name="Wolfe K.H."/>
            <person name="Lopes M.R."/>
            <person name="Hittinger C.T."/>
            <person name="Goeker M."/>
            <person name="Salamov A.A."/>
            <person name="Wisecaver J.H."/>
            <person name="Long T.M."/>
            <person name="Calvey C.H."/>
            <person name="Aerts A.L."/>
            <person name="Barry K.W."/>
            <person name="Choi C."/>
            <person name="Clum A."/>
            <person name="Coughlan A.Y."/>
            <person name="Deshpande S."/>
            <person name="Douglass A.P."/>
            <person name="Hanson S.J."/>
            <person name="Klenk H.-P."/>
            <person name="LaButti K.M."/>
            <person name="Lapidus A."/>
            <person name="Lindquist E.A."/>
            <person name="Lipzen A.M."/>
            <person name="Meier-Kolthoff J.P."/>
            <person name="Ohm R.A."/>
            <person name="Otillar R.P."/>
            <person name="Pangilinan J.L."/>
            <person name="Peng Y."/>
            <person name="Rokas A."/>
            <person name="Rosa C.A."/>
            <person name="Scheuner C."/>
            <person name="Sibirny A.A."/>
            <person name="Slot J.C."/>
            <person name="Stielow J.B."/>
            <person name="Sun H."/>
            <person name="Kurtzman C.P."/>
            <person name="Blackwell M."/>
            <person name="Grigoriev I.V."/>
            <person name="Jeffries T.W."/>
        </authorList>
    </citation>
    <scope>NUCLEOTIDE SEQUENCE [LARGE SCALE GENOMIC DNA]</scope>
    <source>
        <strain evidence="2 3">NRRL Y-11557</strain>
    </source>
</reference>
<dbReference type="AlphaFoldDB" id="A0A1E3Q8A9"/>
<feature type="compositionally biased region" description="Polar residues" evidence="1">
    <location>
        <begin position="10"/>
        <end position="21"/>
    </location>
</feature>
<evidence type="ECO:0000256" key="1">
    <source>
        <dbReference type="SAM" id="MobiDB-lite"/>
    </source>
</evidence>
<dbReference type="EMBL" id="KV454293">
    <property type="protein sequence ID" value="ODQ73933.1"/>
    <property type="molecule type" value="Genomic_DNA"/>
</dbReference>
<protein>
    <submittedName>
        <fullName evidence="2">Uncharacterized protein</fullName>
    </submittedName>
</protein>
<keyword evidence="3" id="KW-1185">Reference proteome</keyword>
<dbReference type="OrthoDB" id="4369634at2759"/>
<accession>A0A1E3Q8A9</accession>